<protein>
    <recommendedName>
        <fullName evidence="1">Integrase catalytic domain-containing protein</fullName>
    </recommendedName>
</protein>
<evidence type="ECO:0000313" key="2">
    <source>
        <dbReference type="EMBL" id="KAJ6792290.1"/>
    </source>
</evidence>
<dbReference type="InterPro" id="IPR012337">
    <property type="entry name" value="RNaseH-like_sf"/>
</dbReference>
<accession>A0AAX6DKH9</accession>
<sequence>MGGSSSLFEVKTSSVVSFIKHHVICRFGIPRRIIHDNGLQFASQAFYRLCDKNRIQNLASTAYNPAANSLAEAFNKTIIKLLKKFVSSNKRDWNEKLGECLWAYRTTVQTFTGFTPFLLVYGCEAVLPQEIQIPSLRIAIANELTTENNDRLRLQELEGLD</sequence>
<dbReference type="SUPFAM" id="SSF53098">
    <property type="entry name" value="Ribonuclease H-like"/>
    <property type="match status" value="1"/>
</dbReference>
<organism evidence="2 3">
    <name type="scientific">Iris pallida</name>
    <name type="common">Sweet iris</name>
    <dbReference type="NCBI Taxonomy" id="29817"/>
    <lineage>
        <taxon>Eukaryota</taxon>
        <taxon>Viridiplantae</taxon>
        <taxon>Streptophyta</taxon>
        <taxon>Embryophyta</taxon>
        <taxon>Tracheophyta</taxon>
        <taxon>Spermatophyta</taxon>
        <taxon>Magnoliopsida</taxon>
        <taxon>Liliopsida</taxon>
        <taxon>Asparagales</taxon>
        <taxon>Iridaceae</taxon>
        <taxon>Iridoideae</taxon>
        <taxon>Irideae</taxon>
        <taxon>Iris</taxon>
    </lineage>
</organism>
<dbReference type="AlphaFoldDB" id="A0AAX6DKH9"/>
<feature type="domain" description="Integrase catalytic" evidence="1">
    <location>
        <begin position="1"/>
        <end position="124"/>
    </location>
</feature>
<dbReference type="InterPro" id="IPR001584">
    <property type="entry name" value="Integrase_cat-core"/>
</dbReference>
<dbReference type="GO" id="GO:0015074">
    <property type="term" value="P:DNA integration"/>
    <property type="evidence" value="ECO:0007669"/>
    <property type="project" value="InterPro"/>
</dbReference>
<comment type="caution">
    <text evidence="2">The sequence shown here is derived from an EMBL/GenBank/DDBJ whole genome shotgun (WGS) entry which is preliminary data.</text>
</comment>
<dbReference type="PANTHER" id="PTHR48475:SF1">
    <property type="entry name" value="RNASE H TYPE-1 DOMAIN-CONTAINING PROTEIN"/>
    <property type="match status" value="1"/>
</dbReference>
<evidence type="ECO:0000313" key="3">
    <source>
        <dbReference type="Proteomes" id="UP001140949"/>
    </source>
</evidence>
<dbReference type="Proteomes" id="UP001140949">
    <property type="component" value="Unassembled WGS sequence"/>
</dbReference>
<dbReference type="PANTHER" id="PTHR48475">
    <property type="entry name" value="RIBONUCLEASE H"/>
    <property type="match status" value="1"/>
</dbReference>
<keyword evidence="3" id="KW-1185">Reference proteome</keyword>
<dbReference type="InterPro" id="IPR036397">
    <property type="entry name" value="RNaseH_sf"/>
</dbReference>
<name>A0AAX6DKH9_IRIPA</name>
<proteinExistence type="predicted"/>
<dbReference type="PROSITE" id="PS50994">
    <property type="entry name" value="INTEGRASE"/>
    <property type="match status" value="1"/>
</dbReference>
<dbReference type="EMBL" id="JANAVB010043820">
    <property type="protein sequence ID" value="KAJ6792290.1"/>
    <property type="molecule type" value="Genomic_DNA"/>
</dbReference>
<gene>
    <name evidence="2" type="ORF">M6B38_240155</name>
</gene>
<reference evidence="2" key="1">
    <citation type="journal article" date="2023" name="GigaByte">
        <title>Genome assembly of the bearded iris, Iris pallida Lam.</title>
        <authorList>
            <person name="Bruccoleri R.E."/>
            <person name="Oakeley E.J."/>
            <person name="Faust A.M.E."/>
            <person name="Altorfer M."/>
            <person name="Dessus-Babus S."/>
            <person name="Burckhardt D."/>
            <person name="Oertli M."/>
            <person name="Naumann U."/>
            <person name="Petersen F."/>
            <person name="Wong J."/>
        </authorList>
    </citation>
    <scope>NUCLEOTIDE SEQUENCE</scope>
    <source>
        <strain evidence="2">GSM-AAB239-AS_SAM_17_03QT</strain>
    </source>
</reference>
<dbReference type="Gene3D" id="3.30.420.10">
    <property type="entry name" value="Ribonuclease H-like superfamily/Ribonuclease H"/>
    <property type="match status" value="1"/>
</dbReference>
<dbReference type="GO" id="GO:0003676">
    <property type="term" value="F:nucleic acid binding"/>
    <property type="evidence" value="ECO:0007669"/>
    <property type="project" value="InterPro"/>
</dbReference>
<evidence type="ECO:0000259" key="1">
    <source>
        <dbReference type="PROSITE" id="PS50994"/>
    </source>
</evidence>
<reference evidence="2" key="2">
    <citation type="submission" date="2023-04" db="EMBL/GenBank/DDBJ databases">
        <authorList>
            <person name="Bruccoleri R.E."/>
            <person name="Oakeley E.J."/>
            <person name="Faust A.-M."/>
            <person name="Dessus-Babus S."/>
            <person name="Altorfer M."/>
            <person name="Burckhardt D."/>
            <person name="Oertli M."/>
            <person name="Naumann U."/>
            <person name="Petersen F."/>
            <person name="Wong J."/>
        </authorList>
    </citation>
    <scope>NUCLEOTIDE SEQUENCE</scope>
    <source>
        <strain evidence="2">GSM-AAB239-AS_SAM_17_03QT</strain>
        <tissue evidence="2">Leaf</tissue>
    </source>
</reference>